<protein>
    <submittedName>
        <fullName evidence="2">Uncharacterized protein</fullName>
    </submittedName>
</protein>
<evidence type="ECO:0000313" key="3">
    <source>
        <dbReference type="Proteomes" id="UP000296049"/>
    </source>
</evidence>
<reference evidence="3" key="1">
    <citation type="journal article" date="2013" name="Nat. Genet.">
        <title>The duck genome and transcriptome provide insight into an avian influenza virus reservoir species.</title>
        <authorList>
            <person name="Huang Y."/>
            <person name="Li Y."/>
            <person name="Burt D.W."/>
            <person name="Chen H."/>
            <person name="Zhang Y."/>
            <person name="Qian W."/>
            <person name="Kim H."/>
            <person name="Gan S."/>
            <person name="Zhao Y."/>
            <person name="Li J."/>
            <person name="Yi K."/>
            <person name="Feng H."/>
            <person name="Zhu P."/>
            <person name="Li B."/>
            <person name="Liu Q."/>
            <person name="Fairley S."/>
            <person name="Magor K.E."/>
            <person name="Du Z."/>
            <person name="Hu X."/>
            <person name="Goodman L."/>
            <person name="Tafer H."/>
            <person name="Vignal A."/>
            <person name="Lee T."/>
            <person name="Kim K.W."/>
            <person name="Sheng Z."/>
            <person name="An Y."/>
            <person name="Searle S."/>
            <person name="Herrero J."/>
            <person name="Groenen M.A."/>
            <person name="Crooijmans R.P."/>
            <person name="Faraut T."/>
            <person name="Cai Q."/>
            <person name="Webster R.G."/>
            <person name="Aldridge J.R."/>
            <person name="Warren W.C."/>
            <person name="Bartschat S."/>
            <person name="Kehr S."/>
            <person name="Marz M."/>
            <person name="Stadler P.F."/>
            <person name="Smith J."/>
            <person name="Kraus R.H."/>
            <person name="Zhao Y."/>
            <person name="Ren L."/>
            <person name="Fei J."/>
            <person name="Morisson M."/>
            <person name="Kaiser P."/>
            <person name="Griffin D.K."/>
            <person name="Rao M."/>
            <person name="Pitel F."/>
            <person name="Wang J."/>
            <person name="Li N."/>
        </authorList>
    </citation>
    <scope>NUCLEOTIDE SEQUENCE [LARGE SCALE GENOMIC DNA]</scope>
</reference>
<organism evidence="2 3">
    <name type="scientific">Anas platyrhynchos</name>
    <name type="common">Mallard</name>
    <name type="synonym">Anas boschas</name>
    <dbReference type="NCBI Taxonomy" id="8839"/>
    <lineage>
        <taxon>Eukaryota</taxon>
        <taxon>Metazoa</taxon>
        <taxon>Chordata</taxon>
        <taxon>Craniata</taxon>
        <taxon>Vertebrata</taxon>
        <taxon>Euteleostomi</taxon>
        <taxon>Archelosauria</taxon>
        <taxon>Archosauria</taxon>
        <taxon>Dinosauria</taxon>
        <taxon>Saurischia</taxon>
        <taxon>Theropoda</taxon>
        <taxon>Coelurosauria</taxon>
        <taxon>Aves</taxon>
        <taxon>Neognathae</taxon>
        <taxon>Galloanserae</taxon>
        <taxon>Anseriformes</taxon>
        <taxon>Anatidae</taxon>
        <taxon>Anatinae</taxon>
        <taxon>Anas</taxon>
    </lineage>
</organism>
<proteinExistence type="predicted"/>
<evidence type="ECO:0000256" key="1">
    <source>
        <dbReference type="SAM" id="MobiDB-lite"/>
    </source>
</evidence>
<feature type="region of interest" description="Disordered" evidence="1">
    <location>
        <begin position="383"/>
        <end position="406"/>
    </location>
</feature>
<accession>R0KTQ4</accession>
<evidence type="ECO:0000313" key="2">
    <source>
        <dbReference type="EMBL" id="EOA96668.1"/>
    </source>
</evidence>
<dbReference type="EMBL" id="KB743904">
    <property type="protein sequence ID" value="EOA96668.1"/>
    <property type="molecule type" value="Genomic_DNA"/>
</dbReference>
<dbReference type="Proteomes" id="UP000296049">
    <property type="component" value="Unassembled WGS sequence"/>
</dbReference>
<gene>
    <name evidence="2" type="ORF">Anapl_14711</name>
</gene>
<sequence length="638" mass="69585">MQGPSNLTHGCPGLLLICNKVTETKIVLFDCAFSEKSVARRAVCVHLKWEYFSIQIHPVILTRESSRILVLWDGAELWHWFVGMYFWLICAPMEGKEQLGLPLCLAVEGCSRFSEQPAVSELIFMLLESVQPSVEPGIYKARIVQAKIEPSSKHQEQEGKAECVRDAASDVKAVHSSWQLALQLELALVHGLTLRGSGLGTARLPFCFVELNGKLKHKRAGAWDCRGRLAGGEGLHIKPAEEAVVVKIGDVKLLCGHPALPRLVACSPRTKGSEHGWKEPALWGPAPEVTAKLAPASIQQICSDEMCALLVVQEVQLPAYSLSAQLKVCCQMTAFFRGENTCTGGMVLLRGRNVCVCPSVSSNAQAYMMLQLNGLPEAMCQGSSRAAHSPGDASLSLGPQEDAASQNPYADDPLKATYLHAANNCPNNFVLLPGKKTSSIGLGRLCYCASDCDLKHTRVLALILTVLRELAQVHVTVVEGHASSLWIFGETGRRLYVAEMINRYCVCSSGGACTVRRPWFAINAGFAVCAVTWAQDFWMASRCQPMLMRVQHAGQQPPNFPCTTFIVVQCLLEGRDGLTDPEFVSGGAVGTENPQVEVVGRDDDAMLCNVLLALIVTWPYKAGTVVPRTHQPLQLRRD</sequence>
<keyword evidence="3" id="KW-1185">Reference proteome</keyword>
<dbReference type="AlphaFoldDB" id="R0KTQ4"/>
<name>R0KTQ4_ANAPL</name>